<reference evidence="2" key="1">
    <citation type="submission" date="2020-10" db="EMBL/GenBank/DDBJ databases">
        <title>Phylogeny of dyella-like bacteria.</title>
        <authorList>
            <person name="Fu J."/>
        </authorList>
    </citation>
    <scope>NUCLEOTIDE SEQUENCE</scope>
    <source>
        <strain evidence="2">DHON07</strain>
    </source>
</reference>
<accession>A0ABS2KJ44</accession>
<name>A0ABS2KJ44_9GAMM</name>
<proteinExistence type="predicted"/>
<organism evidence="2 3">
    <name type="scientific">Dyella mobilis</name>
    <dbReference type="NCBI Taxonomy" id="1849582"/>
    <lineage>
        <taxon>Bacteria</taxon>
        <taxon>Pseudomonadati</taxon>
        <taxon>Pseudomonadota</taxon>
        <taxon>Gammaproteobacteria</taxon>
        <taxon>Lysobacterales</taxon>
        <taxon>Rhodanobacteraceae</taxon>
        <taxon>Dyella</taxon>
    </lineage>
</organism>
<gene>
    <name evidence="2" type="ORF">ISS99_15625</name>
</gene>
<dbReference type="Proteomes" id="UP001430193">
    <property type="component" value="Unassembled WGS sequence"/>
</dbReference>
<dbReference type="EMBL" id="JADIKF010000039">
    <property type="protein sequence ID" value="MBM7130954.1"/>
    <property type="molecule type" value="Genomic_DNA"/>
</dbReference>
<keyword evidence="1" id="KW-0732">Signal</keyword>
<feature type="signal peptide" evidence="1">
    <location>
        <begin position="1"/>
        <end position="26"/>
    </location>
</feature>
<protein>
    <submittedName>
        <fullName evidence="2">DUF748 domain-containing protein</fullName>
    </submittedName>
</protein>
<feature type="chain" id="PRO_5047093380" evidence="1">
    <location>
        <begin position="27"/>
        <end position="675"/>
    </location>
</feature>
<comment type="caution">
    <text evidence="2">The sequence shown here is derived from an EMBL/GenBank/DDBJ whole genome shotgun (WGS) entry which is preliminary data.</text>
</comment>
<sequence>MMCAPLRLLLCMCVLCGLFGAMPAWADTVLAAKRVDVSGVSLQDVRARLAPGATPDTLQITLQAAKADIPVFGWRHVGLTLEGNLHRDAQMRWMFDGKVQLSGAPGGALSNAVVSLVVDASANTLAINTNQGPTLINTAFPLDQPSHAQINLRNLPAAWLQGILSASWPGHITGGKLDADLALDMRGEGYQSSGDFTVADLKFLTPSGNPGGEDLVGHARFSLDATGHPAQLALNGGVHGGQLQLGPVLARLPAHDVVFDLGANVEKGGLTISHLRMDDVDAMQLDGSLSIDAKGRLQKIRLDHFQARFPAAYDRYGQPWLDSAAAPNLRVAGQVEGHVDYAADALHSFAFHTDGLDLADGGGHWQADGVHGDVDWSAQGDRPVTILGWNQLVLRQFGIGAEQTRWRSHGGALSLQSPLEIPLLKGQMRVASFAWRPAAAKAERVDLAANLSNVDVAALAQSMGWTPFPGRLGGNISSMQWLDGHYALEGELAIQAFDGSVAINHLSVEQPFGVVPVVGADISLHHLDLAPLADTFNFGSMSGWLDGSIEDLQLAGGNPLAFKASLLAQAGGRISLRAANNLSVITGGAPASGLQGAVLKLFKNSLNYKRMGINASLQNGVCNLSGLDNGDASNYTIVEGSGLPYLHVVGEQTRVEWPVLVHRLKAASQGAVTER</sequence>
<dbReference type="RefSeq" id="WP_204632495.1">
    <property type="nucleotide sequence ID" value="NZ_BSOC01000002.1"/>
</dbReference>
<evidence type="ECO:0000313" key="3">
    <source>
        <dbReference type="Proteomes" id="UP001430193"/>
    </source>
</evidence>
<keyword evidence="3" id="KW-1185">Reference proteome</keyword>
<evidence type="ECO:0000256" key="1">
    <source>
        <dbReference type="SAM" id="SignalP"/>
    </source>
</evidence>
<evidence type="ECO:0000313" key="2">
    <source>
        <dbReference type="EMBL" id="MBM7130954.1"/>
    </source>
</evidence>